<evidence type="ECO:0000256" key="2">
    <source>
        <dbReference type="ARBA" id="ARBA00023125"/>
    </source>
</evidence>
<gene>
    <name evidence="5" type="ORF">QO033_06285</name>
</gene>
<evidence type="ECO:0000313" key="6">
    <source>
        <dbReference type="Proteomes" id="UP001243757"/>
    </source>
</evidence>
<dbReference type="Proteomes" id="UP001243757">
    <property type="component" value="Unassembled WGS sequence"/>
</dbReference>
<keyword evidence="3" id="KW-0804">Transcription</keyword>
<dbReference type="SMART" id="SM00347">
    <property type="entry name" value="HTH_MARR"/>
    <property type="match status" value="1"/>
</dbReference>
<dbReference type="PROSITE" id="PS50995">
    <property type="entry name" value="HTH_MARR_2"/>
    <property type="match status" value="1"/>
</dbReference>
<dbReference type="Pfam" id="PF12802">
    <property type="entry name" value="MarR_2"/>
    <property type="match status" value="1"/>
</dbReference>
<dbReference type="EMBL" id="JASNJD010000003">
    <property type="protein sequence ID" value="MDK3017277.1"/>
    <property type="molecule type" value="Genomic_DNA"/>
</dbReference>
<organism evidence="5 6">
    <name type="scientific">Pseudodonghicola flavimaris</name>
    <dbReference type="NCBI Taxonomy" id="3050036"/>
    <lineage>
        <taxon>Bacteria</taxon>
        <taxon>Pseudomonadati</taxon>
        <taxon>Pseudomonadota</taxon>
        <taxon>Alphaproteobacteria</taxon>
        <taxon>Rhodobacterales</taxon>
        <taxon>Paracoccaceae</taxon>
        <taxon>Pseudodonghicola</taxon>
    </lineage>
</organism>
<dbReference type="PRINTS" id="PR00598">
    <property type="entry name" value="HTHMARR"/>
</dbReference>
<dbReference type="InterPro" id="IPR036388">
    <property type="entry name" value="WH-like_DNA-bd_sf"/>
</dbReference>
<evidence type="ECO:0000256" key="1">
    <source>
        <dbReference type="ARBA" id="ARBA00023015"/>
    </source>
</evidence>
<evidence type="ECO:0000256" key="3">
    <source>
        <dbReference type="ARBA" id="ARBA00023163"/>
    </source>
</evidence>
<keyword evidence="2" id="KW-0238">DNA-binding</keyword>
<sequence length="158" mass="17656">MIGETAASEALQARRLGEIGLDNFPPYLMNRIMGRYNGRLRGQMASLGFTTAKMRSLSVLTLIDGILIRDLSSYAVVEQSTLSRTLDSLAADGLVTREPDKDDSRATRVYVTDEGRDAFERLWPSMSDSYQQMFDGIPDAERQAFVATLHKILTNVKF</sequence>
<name>A0ABT7EY52_9RHOB</name>
<dbReference type="Gene3D" id="1.10.10.10">
    <property type="entry name" value="Winged helix-like DNA-binding domain superfamily/Winged helix DNA-binding domain"/>
    <property type="match status" value="1"/>
</dbReference>
<feature type="domain" description="HTH marR-type" evidence="4">
    <location>
        <begin position="22"/>
        <end position="154"/>
    </location>
</feature>
<keyword evidence="6" id="KW-1185">Reference proteome</keyword>
<dbReference type="PANTHER" id="PTHR42756">
    <property type="entry name" value="TRANSCRIPTIONAL REGULATOR, MARR"/>
    <property type="match status" value="1"/>
</dbReference>
<dbReference type="InterPro" id="IPR000835">
    <property type="entry name" value="HTH_MarR-typ"/>
</dbReference>
<reference evidence="5 6" key="1">
    <citation type="submission" date="2023-05" db="EMBL/GenBank/DDBJ databases">
        <title>Pseudodonghicola sp. nov.</title>
        <authorList>
            <person name="Huang J."/>
        </authorList>
    </citation>
    <scope>NUCLEOTIDE SEQUENCE [LARGE SCALE GENOMIC DNA]</scope>
    <source>
        <strain evidence="5 6">IC7</strain>
    </source>
</reference>
<dbReference type="PANTHER" id="PTHR42756:SF1">
    <property type="entry name" value="TRANSCRIPTIONAL REPRESSOR OF EMRAB OPERON"/>
    <property type="match status" value="1"/>
</dbReference>
<proteinExistence type="predicted"/>
<dbReference type="InterPro" id="IPR036390">
    <property type="entry name" value="WH_DNA-bd_sf"/>
</dbReference>
<evidence type="ECO:0000259" key="4">
    <source>
        <dbReference type="PROSITE" id="PS50995"/>
    </source>
</evidence>
<dbReference type="SUPFAM" id="SSF46785">
    <property type="entry name" value="Winged helix' DNA-binding domain"/>
    <property type="match status" value="1"/>
</dbReference>
<keyword evidence="1" id="KW-0805">Transcription regulation</keyword>
<comment type="caution">
    <text evidence="5">The sequence shown here is derived from an EMBL/GenBank/DDBJ whole genome shotgun (WGS) entry which is preliminary data.</text>
</comment>
<evidence type="ECO:0000313" key="5">
    <source>
        <dbReference type="EMBL" id="MDK3017277.1"/>
    </source>
</evidence>
<dbReference type="RefSeq" id="WP_284480091.1">
    <property type="nucleotide sequence ID" value="NZ_JASNJD010000003.1"/>
</dbReference>
<accession>A0ABT7EY52</accession>
<protein>
    <submittedName>
        <fullName evidence="5">MarR family winged helix-turn-helix transcriptional regulator</fullName>
    </submittedName>
</protein>